<dbReference type="PANTHER" id="PTHR11895">
    <property type="entry name" value="TRANSAMIDASE"/>
    <property type="match status" value="1"/>
</dbReference>
<accession>A0ABD6D0L2</accession>
<dbReference type="InterPro" id="IPR000120">
    <property type="entry name" value="Amidase"/>
</dbReference>
<dbReference type="GO" id="GO:0004040">
    <property type="term" value="F:amidase activity"/>
    <property type="evidence" value="ECO:0007669"/>
    <property type="project" value="UniProtKB-EC"/>
</dbReference>
<dbReference type="PROSITE" id="PS00571">
    <property type="entry name" value="AMIDASES"/>
    <property type="match status" value="1"/>
</dbReference>
<proteinExistence type="predicted"/>
<dbReference type="Gene3D" id="1.10.20.60">
    <property type="entry name" value="Glu-tRNAGln amidotransferase C subunit, N-terminal domain"/>
    <property type="match status" value="1"/>
</dbReference>
<dbReference type="Proteomes" id="UP001597075">
    <property type="component" value="Unassembled WGS sequence"/>
</dbReference>
<dbReference type="InterPro" id="IPR036928">
    <property type="entry name" value="AS_sf"/>
</dbReference>
<dbReference type="SUPFAM" id="SSF75304">
    <property type="entry name" value="Amidase signature (AS) enzymes"/>
    <property type="match status" value="1"/>
</dbReference>
<feature type="domain" description="Amidase" evidence="1">
    <location>
        <begin position="92"/>
        <end position="503"/>
    </location>
</feature>
<dbReference type="InterPro" id="IPR023631">
    <property type="entry name" value="Amidase_dom"/>
</dbReference>
<comment type="caution">
    <text evidence="2">The sequence shown here is derived from an EMBL/GenBank/DDBJ whole genome shotgun (WGS) entry which is preliminary data.</text>
</comment>
<evidence type="ECO:0000313" key="2">
    <source>
        <dbReference type="EMBL" id="MFD1634954.1"/>
    </source>
</evidence>
<gene>
    <name evidence="2" type="ORF">ACFSBJ_14575</name>
</gene>
<dbReference type="AlphaFoldDB" id="A0ABD6D0L2"/>
<evidence type="ECO:0000259" key="1">
    <source>
        <dbReference type="Pfam" id="PF01425"/>
    </source>
</evidence>
<sequence>MSGDTYPNVHRPSPERVAAIADGLGLELTDEELADYLAVLDGALDDVRRVMELPSPSFPIHRRSYTDRPTGHSPSGEDDPYNVWITRCTVEGADDGPLAGRTVGLKDNIALATYPMTCGSRVLRDYVPRIDATVVTRLLDAGGTITGKLNMEAFAWSGSSDISDYGTVPNPHDPARLAGGSSSGSGAAVALGECDIALGGDQGGSIRIPASWCGVVGLKPTTGLLPYTGIFPLDPTIDHVGPMGSTVEDVALATEVLAGEDVQNGVRMDARQPRGVSAEPYTDALDEGVDGLTIGVLEEGFDWPAGNPEVDEVVRDAVDSLRSRGATVESVSVDFHREILTLLTPLEIQGGTRTMEEGGVGTHHTGWYWTDLVDAVESRTRSRTDELPPTAKSSLLVGTYLAETFGIEFYAKAKNIGLELERQLTAHLDHCDALVTPTVPMLPFERDDSLSRTERLGRIVENHRNTATFDHTHHPALTVPCGEVDGLPVGLQLVGEHFDEATLFTVGRAVERSTEAPTVPVPPAAVGRTDGE</sequence>
<organism evidence="2 3">
    <name type="scientific">Haloplanus ruber</name>
    <dbReference type="NCBI Taxonomy" id="869892"/>
    <lineage>
        <taxon>Archaea</taxon>
        <taxon>Methanobacteriati</taxon>
        <taxon>Methanobacteriota</taxon>
        <taxon>Stenosarchaea group</taxon>
        <taxon>Halobacteria</taxon>
        <taxon>Halobacteriales</taxon>
        <taxon>Haloferacaceae</taxon>
        <taxon>Haloplanus</taxon>
    </lineage>
</organism>
<name>A0ABD6D0L2_9EURY</name>
<keyword evidence="3" id="KW-1185">Reference proteome</keyword>
<dbReference type="NCBIfam" id="NF005565">
    <property type="entry name" value="PRK07235.1"/>
    <property type="match status" value="1"/>
</dbReference>
<dbReference type="Pfam" id="PF01425">
    <property type="entry name" value="Amidase"/>
    <property type="match status" value="1"/>
</dbReference>
<protein>
    <submittedName>
        <fullName evidence="2">Amidase</fullName>
        <ecNumber evidence="2">3.5.1.4</ecNumber>
    </submittedName>
</protein>
<reference evidence="2 3" key="1">
    <citation type="journal article" date="2019" name="Int. J. Syst. Evol. Microbiol.">
        <title>The Global Catalogue of Microorganisms (GCM) 10K type strain sequencing project: providing services to taxonomists for standard genome sequencing and annotation.</title>
        <authorList>
            <consortium name="The Broad Institute Genomics Platform"/>
            <consortium name="The Broad Institute Genome Sequencing Center for Infectious Disease"/>
            <person name="Wu L."/>
            <person name="Ma J."/>
        </authorList>
    </citation>
    <scope>NUCLEOTIDE SEQUENCE [LARGE SCALE GENOMIC DNA]</scope>
    <source>
        <strain evidence="2 3">CGMCC 1.10594</strain>
    </source>
</reference>
<dbReference type="EMBL" id="JBHUDL010000010">
    <property type="protein sequence ID" value="MFD1634954.1"/>
    <property type="molecule type" value="Genomic_DNA"/>
</dbReference>
<evidence type="ECO:0000313" key="3">
    <source>
        <dbReference type="Proteomes" id="UP001597075"/>
    </source>
</evidence>
<dbReference type="EC" id="3.5.1.4" evidence="2"/>
<dbReference type="PANTHER" id="PTHR11895:SF170">
    <property type="entry name" value="AMIDASE"/>
    <property type="match status" value="1"/>
</dbReference>
<dbReference type="Gene3D" id="3.90.1300.10">
    <property type="entry name" value="Amidase signature (AS) domain"/>
    <property type="match status" value="1"/>
</dbReference>
<keyword evidence="2" id="KW-0378">Hydrolase</keyword>
<dbReference type="RefSeq" id="WP_256405184.1">
    <property type="nucleotide sequence ID" value="NZ_CP187151.1"/>
</dbReference>
<dbReference type="InterPro" id="IPR020556">
    <property type="entry name" value="Amidase_CS"/>
</dbReference>